<dbReference type="RefSeq" id="WP_091985732.1">
    <property type="nucleotide sequence ID" value="NZ_FOLO01000024.1"/>
</dbReference>
<gene>
    <name evidence="1" type="ORF">SAMN02745724_03003</name>
</gene>
<dbReference type="EMBL" id="FOLO01000024">
    <property type="protein sequence ID" value="SFC94545.1"/>
    <property type="molecule type" value="Genomic_DNA"/>
</dbReference>
<evidence type="ECO:0000313" key="1">
    <source>
        <dbReference type="EMBL" id="SFC94545.1"/>
    </source>
</evidence>
<keyword evidence="2" id="KW-1185">Reference proteome</keyword>
<evidence type="ECO:0000313" key="2">
    <source>
        <dbReference type="Proteomes" id="UP000198862"/>
    </source>
</evidence>
<dbReference type="OrthoDB" id="6293663at2"/>
<organism evidence="1 2">
    <name type="scientific">Pseudoalteromonas denitrificans DSM 6059</name>
    <dbReference type="NCBI Taxonomy" id="1123010"/>
    <lineage>
        <taxon>Bacteria</taxon>
        <taxon>Pseudomonadati</taxon>
        <taxon>Pseudomonadota</taxon>
        <taxon>Gammaproteobacteria</taxon>
        <taxon>Alteromonadales</taxon>
        <taxon>Pseudoalteromonadaceae</taxon>
        <taxon>Pseudoalteromonas</taxon>
    </lineage>
</organism>
<proteinExistence type="predicted"/>
<sequence length="99" mass="11487">MTWHCLNCETKIDDDGFETCWNCGCEKGLSKVVKPLDNNYDCFRCRSELTFLGTRNFHEGSRWGVLGDLGEFFVDKENLDMYACKSCGKVEFFISKFKK</sequence>
<accession>A0A1I1NAP9</accession>
<protein>
    <recommendedName>
        <fullName evidence="3">Double zinc ribbon</fullName>
    </recommendedName>
</protein>
<name>A0A1I1NAP9_9GAMM</name>
<dbReference type="Proteomes" id="UP000198862">
    <property type="component" value="Unassembled WGS sequence"/>
</dbReference>
<evidence type="ECO:0008006" key="3">
    <source>
        <dbReference type="Google" id="ProtNLM"/>
    </source>
</evidence>
<reference evidence="1 2" key="1">
    <citation type="submission" date="2016-10" db="EMBL/GenBank/DDBJ databases">
        <authorList>
            <person name="de Groot N.N."/>
        </authorList>
    </citation>
    <scope>NUCLEOTIDE SEQUENCE [LARGE SCALE GENOMIC DNA]</scope>
    <source>
        <strain evidence="1 2">DSM 6059</strain>
    </source>
</reference>
<dbReference type="STRING" id="1123010.SAMN02745724_03003"/>
<dbReference type="AlphaFoldDB" id="A0A1I1NAP9"/>